<dbReference type="Gene3D" id="3.30.70.970">
    <property type="entry name" value="RraB-like"/>
    <property type="match status" value="1"/>
</dbReference>
<dbReference type="Pfam" id="PF05117">
    <property type="entry name" value="DUF695"/>
    <property type="match status" value="1"/>
</dbReference>
<sequence>MNAQNSEERWDTYMATYEDGKSGSTTLRMDLIDYTPIESYDNVLVTGLTYETSKENGFPENETFSLLHKVADELIEIVEGETEFILVGSFMYNNERLEYFYIKEPKNIISEIEKFYKNNYPNYKFYLNVKEDKEWTYYRDFLYPNEETKNYMADQSVLRNLEEAGDKLTKARRVDHWLYFSNELEMNKCQEELTKSKFQVQNAGINNETTLPYELQVWRIDNVDINSIYPITSNLRIVAQKYGGEYDGWETSVERE</sequence>
<evidence type="ECO:0000259" key="2">
    <source>
        <dbReference type="Pfam" id="PF06877"/>
    </source>
</evidence>
<dbReference type="InterPro" id="IPR036701">
    <property type="entry name" value="RraB-like_sf"/>
</dbReference>
<keyword evidence="4" id="KW-1185">Reference proteome</keyword>
<reference evidence="3 4" key="1">
    <citation type="submission" date="2024-01" db="EMBL/GenBank/DDBJ databases">
        <title>Maribacter spp. originated from different algae showed divergent polysaccharides utilization ability.</title>
        <authorList>
            <person name="Wang H."/>
            <person name="Wu Y."/>
        </authorList>
    </citation>
    <scope>NUCLEOTIDE SEQUENCE [LARGE SCALE GENOMIC DNA]</scope>
    <source>
        <strain evidence="3 4">PR1</strain>
    </source>
</reference>
<organism evidence="3 4">
    <name type="scientific">Maribacter cobaltidurans</name>
    <dbReference type="NCBI Taxonomy" id="1178778"/>
    <lineage>
        <taxon>Bacteria</taxon>
        <taxon>Pseudomonadati</taxon>
        <taxon>Bacteroidota</taxon>
        <taxon>Flavobacteriia</taxon>
        <taxon>Flavobacteriales</taxon>
        <taxon>Flavobacteriaceae</taxon>
        <taxon>Maribacter</taxon>
    </lineage>
</organism>
<dbReference type="SUPFAM" id="SSF89946">
    <property type="entry name" value="Hypothetical protein VC0424"/>
    <property type="match status" value="1"/>
</dbReference>
<dbReference type="Proteomes" id="UP001356308">
    <property type="component" value="Unassembled WGS sequence"/>
</dbReference>
<protein>
    <submittedName>
        <fullName evidence="3">DUF695 domain-containing protein</fullName>
    </submittedName>
</protein>
<evidence type="ECO:0000313" key="4">
    <source>
        <dbReference type="Proteomes" id="UP001356308"/>
    </source>
</evidence>
<evidence type="ECO:0000313" key="3">
    <source>
        <dbReference type="EMBL" id="MEE1976175.1"/>
    </source>
</evidence>
<evidence type="ECO:0000259" key="1">
    <source>
        <dbReference type="Pfam" id="PF05117"/>
    </source>
</evidence>
<feature type="domain" description="Regulator of ribonuclease activity B" evidence="2">
    <location>
        <begin position="153"/>
        <end position="251"/>
    </location>
</feature>
<proteinExistence type="predicted"/>
<dbReference type="InterPro" id="IPR009671">
    <property type="entry name" value="RraB_dom"/>
</dbReference>
<dbReference type="EMBL" id="JAZDDG010000003">
    <property type="protein sequence ID" value="MEE1976175.1"/>
    <property type="molecule type" value="Genomic_DNA"/>
</dbReference>
<comment type="caution">
    <text evidence="3">The sequence shown here is derived from an EMBL/GenBank/DDBJ whole genome shotgun (WGS) entry which is preliminary data.</text>
</comment>
<dbReference type="Pfam" id="PF06877">
    <property type="entry name" value="RraB"/>
    <property type="match status" value="1"/>
</dbReference>
<name>A0ABU7IT70_9FLAO</name>
<dbReference type="InterPro" id="IPR016097">
    <property type="entry name" value="DUF695"/>
</dbReference>
<accession>A0ABU7IT70</accession>
<feature type="domain" description="DUF695" evidence="1">
    <location>
        <begin position="9"/>
        <end position="143"/>
    </location>
</feature>
<gene>
    <name evidence="3" type="ORF">V1I91_08845</name>
</gene>
<dbReference type="RefSeq" id="WP_272650885.1">
    <property type="nucleotide sequence ID" value="NZ_JAZDDG010000003.1"/>
</dbReference>